<name>A0A136J9N9_9PEZI</name>
<gene>
    <name evidence="2" type="ORF">Micbo1qcDRAFT_39016</name>
</gene>
<feature type="compositionally biased region" description="Basic and acidic residues" evidence="1">
    <location>
        <begin position="1"/>
        <end position="10"/>
    </location>
</feature>
<feature type="region of interest" description="Disordered" evidence="1">
    <location>
        <begin position="1"/>
        <end position="56"/>
    </location>
</feature>
<evidence type="ECO:0000313" key="2">
    <source>
        <dbReference type="EMBL" id="KXJ93768.1"/>
    </source>
</evidence>
<dbReference type="Proteomes" id="UP000070501">
    <property type="component" value="Unassembled WGS sequence"/>
</dbReference>
<dbReference type="InParanoid" id="A0A136J9N9"/>
<feature type="compositionally biased region" description="Basic and acidic residues" evidence="1">
    <location>
        <begin position="31"/>
        <end position="44"/>
    </location>
</feature>
<sequence>MYKDGLETRTSRRGTRKISDLRESAGLTEHGPPRKDSLSHESRRSPSLSRRSPPEQTITYRQGAGFACYGMQIHWSSLICILHVRPMRPFTPVSKSPAWTPTGDIPDACLRTCGKAVKLVP</sequence>
<reference evidence="3" key="1">
    <citation type="submission" date="2016-02" db="EMBL/GenBank/DDBJ databases">
        <title>Draft genome sequence of Microdochium bolleyi, a fungal endophyte of beachgrass.</title>
        <authorList>
            <consortium name="DOE Joint Genome Institute"/>
            <person name="David A.S."/>
            <person name="May G."/>
            <person name="Haridas S."/>
            <person name="Lim J."/>
            <person name="Wang M."/>
            <person name="Labutti K."/>
            <person name="Lipzen A."/>
            <person name="Barry K."/>
            <person name="Grigoriev I.V."/>
        </authorList>
    </citation>
    <scope>NUCLEOTIDE SEQUENCE [LARGE SCALE GENOMIC DNA]</scope>
    <source>
        <strain evidence="3">J235TASD1</strain>
    </source>
</reference>
<organism evidence="2 3">
    <name type="scientific">Microdochium bolleyi</name>
    <dbReference type="NCBI Taxonomy" id="196109"/>
    <lineage>
        <taxon>Eukaryota</taxon>
        <taxon>Fungi</taxon>
        <taxon>Dikarya</taxon>
        <taxon>Ascomycota</taxon>
        <taxon>Pezizomycotina</taxon>
        <taxon>Sordariomycetes</taxon>
        <taxon>Xylariomycetidae</taxon>
        <taxon>Xylariales</taxon>
        <taxon>Microdochiaceae</taxon>
        <taxon>Microdochium</taxon>
    </lineage>
</organism>
<dbReference type="EMBL" id="KQ964247">
    <property type="protein sequence ID" value="KXJ93768.1"/>
    <property type="molecule type" value="Genomic_DNA"/>
</dbReference>
<evidence type="ECO:0000256" key="1">
    <source>
        <dbReference type="SAM" id="MobiDB-lite"/>
    </source>
</evidence>
<keyword evidence="3" id="KW-1185">Reference proteome</keyword>
<dbReference type="AlphaFoldDB" id="A0A136J9N9"/>
<feature type="compositionally biased region" description="Low complexity" evidence="1">
    <location>
        <begin position="45"/>
        <end position="55"/>
    </location>
</feature>
<proteinExistence type="predicted"/>
<evidence type="ECO:0000313" key="3">
    <source>
        <dbReference type="Proteomes" id="UP000070501"/>
    </source>
</evidence>
<accession>A0A136J9N9</accession>
<protein>
    <submittedName>
        <fullName evidence="2">Uncharacterized protein</fullName>
    </submittedName>
</protein>